<comment type="similarity">
    <text evidence="2">Belongs to the transposase mutator family.</text>
</comment>
<dbReference type="Pfam" id="PF00872">
    <property type="entry name" value="Transposase_mut"/>
    <property type="match status" value="1"/>
</dbReference>
<dbReference type="AlphaFoldDB" id="A0A9D2GUY2"/>
<keyword evidence="4" id="KW-0238">DNA-binding</keyword>
<evidence type="ECO:0000256" key="4">
    <source>
        <dbReference type="ARBA" id="ARBA00023125"/>
    </source>
</evidence>
<name>A0A9D2GUY2_9BACT</name>
<dbReference type="GO" id="GO:0006313">
    <property type="term" value="P:DNA transposition"/>
    <property type="evidence" value="ECO:0007669"/>
    <property type="project" value="InterPro"/>
</dbReference>
<dbReference type="Proteomes" id="UP000824176">
    <property type="component" value="Unassembled WGS sequence"/>
</dbReference>
<evidence type="ECO:0000256" key="2">
    <source>
        <dbReference type="ARBA" id="ARBA00010961"/>
    </source>
</evidence>
<protein>
    <submittedName>
        <fullName evidence="6">Transposase</fullName>
    </submittedName>
</protein>
<sequence length="104" mass="12619">MADEIKIIWLSNNEDTSSKRATDIYEKYYKSYKEVVNNILMNILDYSIVYCYFKIRNYSRITSTNFIERINKKLEELKSQLFFPNIKINSRYHVAMYLIKYMGI</sequence>
<evidence type="ECO:0000256" key="3">
    <source>
        <dbReference type="ARBA" id="ARBA00022578"/>
    </source>
</evidence>
<accession>A0A9D2GUY2</accession>
<evidence type="ECO:0000313" key="6">
    <source>
        <dbReference type="EMBL" id="HIZ90477.1"/>
    </source>
</evidence>
<keyword evidence="5" id="KW-0233">DNA recombination</keyword>
<keyword evidence="3" id="KW-0815">Transposition</keyword>
<dbReference type="GO" id="GO:0003677">
    <property type="term" value="F:DNA binding"/>
    <property type="evidence" value="ECO:0007669"/>
    <property type="project" value="UniProtKB-KW"/>
</dbReference>
<dbReference type="EMBL" id="DXAQ01000166">
    <property type="protein sequence ID" value="HIZ90477.1"/>
    <property type="molecule type" value="Genomic_DNA"/>
</dbReference>
<reference evidence="6" key="1">
    <citation type="journal article" date="2021" name="PeerJ">
        <title>Extensive microbial diversity within the chicken gut microbiome revealed by metagenomics and culture.</title>
        <authorList>
            <person name="Gilroy R."/>
            <person name="Ravi A."/>
            <person name="Getino M."/>
            <person name="Pursley I."/>
            <person name="Horton D.L."/>
            <person name="Alikhan N.F."/>
            <person name="Baker D."/>
            <person name="Gharbi K."/>
            <person name="Hall N."/>
            <person name="Watson M."/>
            <person name="Adriaenssens E.M."/>
            <person name="Foster-Nyarko E."/>
            <person name="Jarju S."/>
            <person name="Secka A."/>
            <person name="Antonio M."/>
            <person name="Oren A."/>
            <person name="Chaudhuri R.R."/>
            <person name="La Ragione R."/>
            <person name="Hildebrand F."/>
            <person name="Pallen M.J."/>
        </authorList>
    </citation>
    <scope>NUCLEOTIDE SEQUENCE</scope>
    <source>
        <strain evidence="6">ChiW4-1371</strain>
    </source>
</reference>
<proteinExistence type="inferred from homology"/>
<dbReference type="GO" id="GO:0004803">
    <property type="term" value="F:transposase activity"/>
    <property type="evidence" value="ECO:0007669"/>
    <property type="project" value="InterPro"/>
</dbReference>
<comment type="function">
    <text evidence="1">Required for the transposition of the insertion element.</text>
</comment>
<dbReference type="InterPro" id="IPR001207">
    <property type="entry name" value="Transposase_mutator"/>
</dbReference>
<gene>
    <name evidence="6" type="ORF">H9804_11075</name>
</gene>
<evidence type="ECO:0000256" key="5">
    <source>
        <dbReference type="ARBA" id="ARBA00023172"/>
    </source>
</evidence>
<comment type="caution">
    <text evidence="6">The sequence shown here is derived from an EMBL/GenBank/DDBJ whole genome shotgun (WGS) entry which is preliminary data.</text>
</comment>
<reference evidence="6" key="2">
    <citation type="submission" date="2021-04" db="EMBL/GenBank/DDBJ databases">
        <authorList>
            <person name="Gilroy R."/>
        </authorList>
    </citation>
    <scope>NUCLEOTIDE SEQUENCE</scope>
    <source>
        <strain evidence="6">ChiW4-1371</strain>
    </source>
</reference>
<evidence type="ECO:0000313" key="7">
    <source>
        <dbReference type="Proteomes" id="UP000824176"/>
    </source>
</evidence>
<evidence type="ECO:0000256" key="1">
    <source>
        <dbReference type="ARBA" id="ARBA00002190"/>
    </source>
</evidence>
<organism evidence="6 7">
    <name type="scientific">Candidatus Mucispirillum faecigallinarum</name>
    <dbReference type="NCBI Taxonomy" id="2838699"/>
    <lineage>
        <taxon>Bacteria</taxon>
        <taxon>Pseudomonadati</taxon>
        <taxon>Deferribacterota</taxon>
        <taxon>Deferribacteres</taxon>
        <taxon>Deferribacterales</taxon>
        <taxon>Mucispirillaceae</taxon>
        <taxon>Mucispirillum</taxon>
    </lineage>
</organism>